<feature type="region of interest" description="Disordered" evidence="2">
    <location>
        <begin position="119"/>
        <end position="149"/>
    </location>
</feature>
<feature type="coiled-coil region" evidence="1">
    <location>
        <begin position="65"/>
        <end position="117"/>
    </location>
</feature>
<evidence type="ECO:0000256" key="2">
    <source>
        <dbReference type="SAM" id="MobiDB-lite"/>
    </source>
</evidence>
<comment type="caution">
    <text evidence="3">The sequence shown here is derived from an EMBL/GenBank/DDBJ whole genome shotgun (WGS) entry which is preliminary data.</text>
</comment>
<name>A0A2K3PJR2_TRIPR</name>
<keyword evidence="1" id="KW-0175">Coiled coil</keyword>
<reference evidence="3 4" key="1">
    <citation type="journal article" date="2014" name="Am. J. Bot.">
        <title>Genome assembly and annotation for red clover (Trifolium pratense; Fabaceae).</title>
        <authorList>
            <person name="Istvanek J."/>
            <person name="Jaros M."/>
            <person name="Krenek A."/>
            <person name="Repkova J."/>
        </authorList>
    </citation>
    <scope>NUCLEOTIDE SEQUENCE [LARGE SCALE GENOMIC DNA]</scope>
    <source>
        <strain evidence="4">cv. Tatra</strain>
        <tissue evidence="3">Young leaves</tissue>
    </source>
</reference>
<reference evidence="3 4" key="2">
    <citation type="journal article" date="2017" name="Front. Plant Sci.">
        <title>Gene Classification and Mining of Molecular Markers Useful in Red Clover (Trifolium pratense) Breeding.</title>
        <authorList>
            <person name="Istvanek J."/>
            <person name="Dluhosova J."/>
            <person name="Dluhos P."/>
            <person name="Patkova L."/>
            <person name="Nedelnik J."/>
            <person name="Repkova J."/>
        </authorList>
    </citation>
    <scope>NUCLEOTIDE SEQUENCE [LARGE SCALE GENOMIC DNA]</scope>
    <source>
        <strain evidence="4">cv. Tatra</strain>
        <tissue evidence="3">Young leaves</tissue>
    </source>
</reference>
<gene>
    <name evidence="3" type="ORF">L195_g012223</name>
</gene>
<evidence type="ECO:0000256" key="1">
    <source>
        <dbReference type="SAM" id="Coils"/>
    </source>
</evidence>
<evidence type="ECO:0000313" key="3">
    <source>
        <dbReference type="EMBL" id="PNY15526.1"/>
    </source>
</evidence>
<feature type="compositionally biased region" description="Acidic residues" evidence="2">
    <location>
        <begin position="138"/>
        <end position="149"/>
    </location>
</feature>
<evidence type="ECO:0000313" key="4">
    <source>
        <dbReference type="Proteomes" id="UP000236291"/>
    </source>
</evidence>
<organism evidence="3 4">
    <name type="scientific">Trifolium pratense</name>
    <name type="common">Red clover</name>
    <dbReference type="NCBI Taxonomy" id="57577"/>
    <lineage>
        <taxon>Eukaryota</taxon>
        <taxon>Viridiplantae</taxon>
        <taxon>Streptophyta</taxon>
        <taxon>Embryophyta</taxon>
        <taxon>Tracheophyta</taxon>
        <taxon>Spermatophyta</taxon>
        <taxon>Magnoliopsida</taxon>
        <taxon>eudicotyledons</taxon>
        <taxon>Gunneridae</taxon>
        <taxon>Pentapetalae</taxon>
        <taxon>rosids</taxon>
        <taxon>fabids</taxon>
        <taxon>Fabales</taxon>
        <taxon>Fabaceae</taxon>
        <taxon>Papilionoideae</taxon>
        <taxon>50 kb inversion clade</taxon>
        <taxon>NPAAA clade</taxon>
        <taxon>Hologalegina</taxon>
        <taxon>IRL clade</taxon>
        <taxon>Trifolieae</taxon>
        <taxon>Trifolium</taxon>
    </lineage>
</organism>
<protein>
    <submittedName>
        <fullName evidence="3">Uncharacterized protein</fullName>
    </submittedName>
</protein>
<dbReference type="Proteomes" id="UP000236291">
    <property type="component" value="Unassembled WGS sequence"/>
</dbReference>
<dbReference type="AlphaFoldDB" id="A0A2K3PJR2"/>
<accession>A0A2K3PJR2</accession>
<dbReference type="EMBL" id="ASHM01007744">
    <property type="protein sequence ID" value="PNY15526.1"/>
    <property type="molecule type" value="Genomic_DNA"/>
</dbReference>
<sequence>MQEHPEYPFYEAIPDMIRREIWLEVSGPRKKNKKYGFGKLASNIQCANLLHVPTPEERSRTAVLTPAAQAEIQRLMQELQTQREEIDRREEMHARMQEEIRKAMDEQRREMRAYFKQWLASSSRNAPNDDIDSPINEDSAESDNEGTSD</sequence>
<proteinExistence type="predicted"/>